<name>A0AAV4HF70_9GAST</name>
<dbReference type="Proteomes" id="UP000762676">
    <property type="component" value="Unassembled WGS sequence"/>
</dbReference>
<dbReference type="EMBL" id="BMAT01012675">
    <property type="protein sequence ID" value="GFR96802.1"/>
    <property type="molecule type" value="Genomic_DNA"/>
</dbReference>
<gene>
    <name evidence="1" type="ORF">ElyMa_006307900</name>
</gene>
<accession>A0AAV4HF70</accession>
<sequence length="94" mass="10479">MPLQAPVDRRCFLPQLSVVLEKIDGLTTIGRHSCTAQTMQTRLGIVGVACQISTSEVILRSQGCCRRVVRGEDGVRNARSEMERRIKKQICPLL</sequence>
<evidence type="ECO:0000313" key="2">
    <source>
        <dbReference type="Proteomes" id="UP000762676"/>
    </source>
</evidence>
<comment type="caution">
    <text evidence="1">The sequence shown here is derived from an EMBL/GenBank/DDBJ whole genome shotgun (WGS) entry which is preliminary data.</text>
</comment>
<proteinExistence type="predicted"/>
<reference evidence="1 2" key="1">
    <citation type="journal article" date="2021" name="Elife">
        <title>Chloroplast acquisition without the gene transfer in kleptoplastic sea slugs, Plakobranchus ocellatus.</title>
        <authorList>
            <person name="Maeda T."/>
            <person name="Takahashi S."/>
            <person name="Yoshida T."/>
            <person name="Shimamura S."/>
            <person name="Takaki Y."/>
            <person name="Nagai Y."/>
            <person name="Toyoda A."/>
            <person name="Suzuki Y."/>
            <person name="Arimoto A."/>
            <person name="Ishii H."/>
            <person name="Satoh N."/>
            <person name="Nishiyama T."/>
            <person name="Hasebe M."/>
            <person name="Maruyama T."/>
            <person name="Minagawa J."/>
            <person name="Obokata J."/>
            <person name="Shigenobu S."/>
        </authorList>
    </citation>
    <scope>NUCLEOTIDE SEQUENCE [LARGE SCALE GENOMIC DNA]</scope>
</reference>
<organism evidence="1 2">
    <name type="scientific">Elysia marginata</name>
    <dbReference type="NCBI Taxonomy" id="1093978"/>
    <lineage>
        <taxon>Eukaryota</taxon>
        <taxon>Metazoa</taxon>
        <taxon>Spiralia</taxon>
        <taxon>Lophotrochozoa</taxon>
        <taxon>Mollusca</taxon>
        <taxon>Gastropoda</taxon>
        <taxon>Heterobranchia</taxon>
        <taxon>Euthyneura</taxon>
        <taxon>Panpulmonata</taxon>
        <taxon>Sacoglossa</taxon>
        <taxon>Placobranchoidea</taxon>
        <taxon>Plakobranchidae</taxon>
        <taxon>Elysia</taxon>
    </lineage>
</organism>
<dbReference type="AlphaFoldDB" id="A0AAV4HF70"/>
<protein>
    <submittedName>
        <fullName evidence="1">Uncharacterized protein</fullName>
    </submittedName>
</protein>
<evidence type="ECO:0000313" key="1">
    <source>
        <dbReference type="EMBL" id="GFR96802.1"/>
    </source>
</evidence>
<keyword evidence="2" id="KW-1185">Reference proteome</keyword>